<evidence type="ECO:0000313" key="3">
    <source>
        <dbReference type="Proteomes" id="UP000199158"/>
    </source>
</evidence>
<dbReference type="EMBL" id="FOCG01000001">
    <property type="protein sequence ID" value="SEM45490.1"/>
    <property type="molecule type" value="Genomic_DNA"/>
</dbReference>
<organism evidence="2 3">
    <name type="scientific">Hydrogenoanaerobacterium saccharovorans</name>
    <dbReference type="NCBI Taxonomy" id="474960"/>
    <lineage>
        <taxon>Bacteria</taxon>
        <taxon>Bacillati</taxon>
        <taxon>Bacillota</taxon>
        <taxon>Clostridia</taxon>
        <taxon>Eubacteriales</taxon>
        <taxon>Oscillospiraceae</taxon>
        <taxon>Hydrogenoanaerobacterium</taxon>
    </lineage>
</organism>
<evidence type="ECO:0008006" key="4">
    <source>
        <dbReference type="Google" id="ProtNLM"/>
    </source>
</evidence>
<evidence type="ECO:0000313" key="2">
    <source>
        <dbReference type="EMBL" id="SEM45490.1"/>
    </source>
</evidence>
<dbReference type="STRING" id="474960.SAMN05216180_0045"/>
<gene>
    <name evidence="2" type="ORF">SAMN05216180_0045</name>
</gene>
<reference evidence="2 3" key="1">
    <citation type="submission" date="2016-10" db="EMBL/GenBank/DDBJ databases">
        <authorList>
            <person name="de Groot N.N."/>
        </authorList>
    </citation>
    <scope>NUCLEOTIDE SEQUENCE [LARGE SCALE GENOMIC DNA]</scope>
    <source>
        <strain evidence="2 3">CGMCC 1.5070</strain>
    </source>
</reference>
<accession>A0A1H7YHA6</accession>
<dbReference type="Proteomes" id="UP000199158">
    <property type="component" value="Unassembled WGS sequence"/>
</dbReference>
<evidence type="ECO:0000256" key="1">
    <source>
        <dbReference type="SAM" id="Coils"/>
    </source>
</evidence>
<keyword evidence="3" id="KW-1185">Reference proteome</keyword>
<sequence>MAKEKLYFEGDTIIACTEFTAKYFGVSAATLSNWAKAGCPKGEYGYWDIKAVEAYRQAQIGVKAAEEAEKDPSKLSLPQQKTYYESQLKQAQLEAAELRNEIARGEYLPRKLVVDDLTNFCIILKRSLNGLGRKLSGEVSHYVDPAEARRLENLIGDTVNDALEQMSVDGVYSAKK</sequence>
<name>A0A1H7YHA6_9FIRM</name>
<proteinExistence type="predicted"/>
<protein>
    <recommendedName>
        <fullName evidence="4">Phage DNA packaging protein, Nu1 subunit of terminase</fullName>
    </recommendedName>
</protein>
<keyword evidence="1" id="KW-0175">Coiled coil</keyword>
<dbReference type="AlphaFoldDB" id="A0A1H7YHA6"/>
<feature type="coiled-coil region" evidence="1">
    <location>
        <begin position="81"/>
        <end position="108"/>
    </location>
</feature>
<dbReference type="RefSeq" id="WP_205408568.1">
    <property type="nucleotide sequence ID" value="NZ_FOCG01000001.1"/>
</dbReference>